<feature type="region of interest" description="Disordered" evidence="2">
    <location>
        <begin position="1"/>
        <end position="44"/>
    </location>
</feature>
<dbReference type="PANTHER" id="PTHR48104">
    <property type="entry name" value="METACASPASE-4"/>
    <property type="match status" value="1"/>
</dbReference>
<dbReference type="Gene3D" id="3.40.50.12660">
    <property type="match status" value="1"/>
</dbReference>
<evidence type="ECO:0000256" key="2">
    <source>
        <dbReference type="SAM" id="MobiDB-lite"/>
    </source>
</evidence>
<evidence type="ECO:0000256" key="1">
    <source>
        <dbReference type="ARBA" id="ARBA00009005"/>
    </source>
</evidence>
<keyword evidence="5" id="KW-1185">Reference proteome</keyword>
<reference evidence="4" key="2">
    <citation type="journal article" date="2020" name="Nat. Commun.">
        <title>Large-scale genome sequencing of mycorrhizal fungi provides insights into the early evolution of symbiotic traits.</title>
        <authorList>
            <person name="Miyauchi S."/>
            <person name="Kiss E."/>
            <person name="Kuo A."/>
            <person name="Drula E."/>
            <person name="Kohler A."/>
            <person name="Sanchez-Garcia M."/>
            <person name="Morin E."/>
            <person name="Andreopoulos B."/>
            <person name="Barry K.W."/>
            <person name="Bonito G."/>
            <person name="Buee M."/>
            <person name="Carver A."/>
            <person name="Chen C."/>
            <person name="Cichocki N."/>
            <person name="Clum A."/>
            <person name="Culley D."/>
            <person name="Crous P.W."/>
            <person name="Fauchery L."/>
            <person name="Girlanda M."/>
            <person name="Hayes R.D."/>
            <person name="Keri Z."/>
            <person name="LaButti K."/>
            <person name="Lipzen A."/>
            <person name="Lombard V."/>
            <person name="Magnuson J."/>
            <person name="Maillard F."/>
            <person name="Murat C."/>
            <person name="Nolan M."/>
            <person name="Ohm R.A."/>
            <person name="Pangilinan J."/>
            <person name="Pereira M.F."/>
            <person name="Perotto S."/>
            <person name="Peter M."/>
            <person name="Pfister S."/>
            <person name="Riley R."/>
            <person name="Sitrit Y."/>
            <person name="Stielow J.B."/>
            <person name="Szollosi G."/>
            <person name="Zifcakova L."/>
            <person name="Stursova M."/>
            <person name="Spatafora J.W."/>
            <person name="Tedersoo L."/>
            <person name="Vaario L.M."/>
            <person name="Yamada A."/>
            <person name="Yan M."/>
            <person name="Wang P."/>
            <person name="Xu J."/>
            <person name="Bruns T."/>
            <person name="Baldrian P."/>
            <person name="Vilgalys R."/>
            <person name="Dunand C."/>
            <person name="Henrissat B."/>
            <person name="Grigoriev I.V."/>
            <person name="Hibbett D."/>
            <person name="Nagy L.G."/>
            <person name="Martin F.M."/>
        </authorList>
    </citation>
    <scope>NUCLEOTIDE SEQUENCE</scope>
    <source>
        <strain evidence="4">Prilba</strain>
    </source>
</reference>
<feature type="domain" description="Peptidase C14 caspase" evidence="3">
    <location>
        <begin position="77"/>
        <end position="232"/>
    </location>
</feature>
<comment type="similarity">
    <text evidence="1">Belongs to the peptidase C14B family.</text>
</comment>
<evidence type="ECO:0000313" key="4">
    <source>
        <dbReference type="EMBL" id="KAF8476389.1"/>
    </source>
</evidence>
<dbReference type="EMBL" id="WHVB01000015">
    <property type="protein sequence ID" value="KAF8476389.1"/>
    <property type="molecule type" value="Genomic_DNA"/>
</dbReference>
<dbReference type="GO" id="GO:0006508">
    <property type="term" value="P:proteolysis"/>
    <property type="evidence" value="ECO:0007669"/>
    <property type="project" value="InterPro"/>
</dbReference>
<dbReference type="AlphaFoldDB" id="A0A9P5MRZ5"/>
<dbReference type="OrthoDB" id="3223806at2759"/>
<gene>
    <name evidence="4" type="ORF">DFH94DRAFT_758906</name>
</gene>
<accession>A0A9P5MRZ5</accession>
<feature type="non-terminal residue" evidence="4">
    <location>
        <position position="1"/>
    </location>
</feature>
<organism evidence="4 5">
    <name type="scientific">Russula ochroleuca</name>
    <dbReference type="NCBI Taxonomy" id="152965"/>
    <lineage>
        <taxon>Eukaryota</taxon>
        <taxon>Fungi</taxon>
        <taxon>Dikarya</taxon>
        <taxon>Basidiomycota</taxon>
        <taxon>Agaricomycotina</taxon>
        <taxon>Agaricomycetes</taxon>
        <taxon>Russulales</taxon>
        <taxon>Russulaceae</taxon>
        <taxon>Russula</taxon>
    </lineage>
</organism>
<dbReference type="PANTHER" id="PTHR48104:SF30">
    <property type="entry name" value="METACASPASE-1"/>
    <property type="match status" value="1"/>
</dbReference>
<evidence type="ECO:0000259" key="3">
    <source>
        <dbReference type="Pfam" id="PF00656"/>
    </source>
</evidence>
<dbReference type="Pfam" id="PF00656">
    <property type="entry name" value="Peptidase_C14"/>
    <property type="match status" value="1"/>
</dbReference>
<dbReference type="GO" id="GO:0004197">
    <property type="term" value="F:cysteine-type endopeptidase activity"/>
    <property type="evidence" value="ECO:0007669"/>
    <property type="project" value="InterPro"/>
</dbReference>
<sequence>MQSQSERSPVRSQTARSPMQGQTMRSHLRSQTVRSQPAQLQTVQSQHVQLGRGDFWPVRSQSAESQPAQSWPVRLRKRRALIIGINYSSQPDPNFRLRHCVEDAYSMAKFLCVGLGFAHHNVHVMTDGVDETPWDLPTKENILRAMSALVLDAQPYWHDSFFFYFSGLALRTVRLDRDGQPDGFTNYFCAMDYLGGYPSADTPGLIAGNTMRNLMVEPLPRRCRLTALFDCNLYATPLDLPYVYDLNGVVELSGHRDRLSSLHPRVSDANIVSLGTRRYDPSSLMTLQGSGAMRCAFIHCMMIFGSTLTYEMLLRVLGEYMRGHGFPQRPELSTSHEIDTDSQFI</sequence>
<dbReference type="InterPro" id="IPR011600">
    <property type="entry name" value="Pept_C14_caspase"/>
</dbReference>
<name>A0A9P5MRZ5_9AGAM</name>
<reference evidence="4" key="1">
    <citation type="submission" date="2019-10" db="EMBL/GenBank/DDBJ databases">
        <authorList>
            <consortium name="DOE Joint Genome Institute"/>
            <person name="Kuo A."/>
            <person name="Miyauchi S."/>
            <person name="Kiss E."/>
            <person name="Drula E."/>
            <person name="Kohler A."/>
            <person name="Sanchez-Garcia M."/>
            <person name="Andreopoulos B."/>
            <person name="Barry K.W."/>
            <person name="Bonito G."/>
            <person name="Buee M."/>
            <person name="Carver A."/>
            <person name="Chen C."/>
            <person name="Cichocki N."/>
            <person name="Clum A."/>
            <person name="Culley D."/>
            <person name="Crous P.W."/>
            <person name="Fauchery L."/>
            <person name="Girlanda M."/>
            <person name="Hayes R."/>
            <person name="Keri Z."/>
            <person name="LaButti K."/>
            <person name="Lipzen A."/>
            <person name="Lombard V."/>
            <person name="Magnuson J."/>
            <person name="Maillard F."/>
            <person name="Morin E."/>
            <person name="Murat C."/>
            <person name="Nolan M."/>
            <person name="Ohm R."/>
            <person name="Pangilinan J."/>
            <person name="Pereira M."/>
            <person name="Perotto S."/>
            <person name="Peter M."/>
            <person name="Riley R."/>
            <person name="Sitrit Y."/>
            <person name="Stielow B."/>
            <person name="Szollosi G."/>
            <person name="Zifcakova L."/>
            <person name="Stursova M."/>
            <person name="Spatafora J.W."/>
            <person name="Tedersoo L."/>
            <person name="Vaario L.-M."/>
            <person name="Yamada A."/>
            <person name="Yan M."/>
            <person name="Wang P."/>
            <person name="Xu J."/>
            <person name="Bruns T."/>
            <person name="Baldrian P."/>
            <person name="Vilgalys R."/>
            <person name="Henrissat B."/>
            <person name="Grigoriev I.V."/>
            <person name="Hibbett D."/>
            <person name="Nagy L.G."/>
            <person name="Martin F.M."/>
        </authorList>
    </citation>
    <scope>NUCLEOTIDE SEQUENCE</scope>
    <source>
        <strain evidence="4">Prilba</strain>
    </source>
</reference>
<dbReference type="Proteomes" id="UP000759537">
    <property type="component" value="Unassembled WGS sequence"/>
</dbReference>
<protein>
    <submittedName>
        <fullName evidence="4">Caspase domain-containing protein</fullName>
    </submittedName>
</protein>
<proteinExistence type="inferred from homology"/>
<evidence type="ECO:0000313" key="5">
    <source>
        <dbReference type="Proteomes" id="UP000759537"/>
    </source>
</evidence>
<dbReference type="GO" id="GO:0005737">
    <property type="term" value="C:cytoplasm"/>
    <property type="evidence" value="ECO:0007669"/>
    <property type="project" value="TreeGrafter"/>
</dbReference>
<dbReference type="InterPro" id="IPR050452">
    <property type="entry name" value="Metacaspase"/>
</dbReference>
<comment type="caution">
    <text evidence="4">The sequence shown here is derived from an EMBL/GenBank/DDBJ whole genome shotgun (WGS) entry which is preliminary data.</text>
</comment>